<dbReference type="EC" id="2.4.-.-" evidence="3"/>
<proteinExistence type="predicted"/>
<feature type="domain" description="Glycosyl transferase family 1" evidence="1">
    <location>
        <begin position="202"/>
        <end position="281"/>
    </location>
</feature>
<organism evidence="3 4">
    <name type="scientific">Halocatena salina</name>
    <dbReference type="NCBI Taxonomy" id="2934340"/>
    <lineage>
        <taxon>Archaea</taxon>
        <taxon>Methanobacteriati</taxon>
        <taxon>Methanobacteriota</taxon>
        <taxon>Stenosarchaea group</taxon>
        <taxon>Halobacteria</taxon>
        <taxon>Halobacteriales</taxon>
        <taxon>Natronomonadaceae</taxon>
        <taxon>Halocatena</taxon>
    </lineage>
</organism>
<evidence type="ECO:0000313" key="4">
    <source>
        <dbReference type="Proteomes" id="UP000831768"/>
    </source>
</evidence>
<dbReference type="GO" id="GO:0016757">
    <property type="term" value="F:glycosyltransferase activity"/>
    <property type="evidence" value="ECO:0007669"/>
    <property type="project" value="UniProtKB-KW"/>
</dbReference>
<keyword evidence="3" id="KW-0328">Glycosyltransferase</keyword>
<dbReference type="Pfam" id="PF00534">
    <property type="entry name" value="Glycos_transf_1"/>
    <property type="match status" value="1"/>
</dbReference>
<dbReference type="Proteomes" id="UP000831768">
    <property type="component" value="Chromosome"/>
</dbReference>
<dbReference type="AlphaFoldDB" id="A0A8U0A5W2"/>
<protein>
    <submittedName>
        <fullName evidence="3">Glycosyltransferase</fullName>
        <ecNumber evidence="3">2.4.-.-</ecNumber>
    </submittedName>
</protein>
<accession>A0A8U0A5W2</accession>
<evidence type="ECO:0000259" key="1">
    <source>
        <dbReference type="Pfam" id="PF00534"/>
    </source>
</evidence>
<dbReference type="GeneID" id="71926897"/>
<gene>
    <name evidence="3" type="ORF">MW046_02580</name>
</gene>
<dbReference type="PANTHER" id="PTHR12526">
    <property type="entry name" value="GLYCOSYLTRANSFERASE"/>
    <property type="match status" value="1"/>
</dbReference>
<dbReference type="Gene3D" id="3.40.50.2000">
    <property type="entry name" value="Glycogen Phosphorylase B"/>
    <property type="match status" value="2"/>
</dbReference>
<keyword evidence="4" id="KW-1185">Reference proteome</keyword>
<name>A0A8U0A5W2_9EURY</name>
<dbReference type="EMBL" id="CP096019">
    <property type="protein sequence ID" value="UPM43343.1"/>
    <property type="molecule type" value="Genomic_DNA"/>
</dbReference>
<dbReference type="InterPro" id="IPR028098">
    <property type="entry name" value="Glyco_trans_4-like_N"/>
</dbReference>
<evidence type="ECO:0000259" key="2">
    <source>
        <dbReference type="Pfam" id="PF13439"/>
    </source>
</evidence>
<dbReference type="PANTHER" id="PTHR12526:SF637">
    <property type="entry name" value="GLYCOSYLTRANSFERASE EPSF-RELATED"/>
    <property type="match status" value="1"/>
</dbReference>
<dbReference type="SUPFAM" id="SSF53756">
    <property type="entry name" value="UDP-Glycosyltransferase/glycogen phosphorylase"/>
    <property type="match status" value="1"/>
</dbReference>
<sequence length="308" mass="33904">MTAETDPSDLRVLQVTTSNRSFFQQQVQVLEERGVECETLIVPRPRSGGRGPREYLSAYLQLLGKGIADFDLVHVNYGLVGPLALCQPTRPVVMTLWGSDVMGPRWLRKVSHVAARGSDAVIAPSKPLARRLDVPHEYVPFGVDTDLFEPADRDAARQRVGWDTDERVVLFPYDPDRPVKNHELAERVVARVPNATLKTVTGAAYETMPDYMNASDALLVTSDHESGPMSVCEATACNLPVVSRDVGFVSDVLDDVEPSGIVDTEDELVAALTDVLDADEQSNGRAVLDRSLDRLGRDLVHVYQKVLN</sequence>
<reference evidence="3" key="1">
    <citation type="submission" date="2022-04" db="EMBL/GenBank/DDBJ databases">
        <title>Halocatena sp. nov., isolated from a salt lake.</title>
        <authorList>
            <person name="Cui H.-L."/>
        </authorList>
    </citation>
    <scope>NUCLEOTIDE SEQUENCE</scope>
    <source>
        <strain evidence="3">AD-1</strain>
    </source>
</reference>
<feature type="domain" description="Glycosyltransferase subfamily 4-like N-terminal" evidence="2">
    <location>
        <begin position="27"/>
        <end position="146"/>
    </location>
</feature>
<dbReference type="InterPro" id="IPR001296">
    <property type="entry name" value="Glyco_trans_1"/>
</dbReference>
<dbReference type="RefSeq" id="WP_247994010.1">
    <property type="nucleotide sequence ID" value="NZ_CP096019.1"/>
</dbReference>
<dbReference type="KEGG" id="haad:MW046_02580"/>
<evidence type="ECO:0000313" key="3">
    <source>
        <dbReference type="EMBL" id="UPM43343.1"/>
    </source>
</evidence>
<dbReference type="Pfam" id="PF13439">
    <property type="entry name" value="Glyco_transf_4"/>
    <property type="match status" value="1"/>
</dbReference>
<keyword evidence="3" id="KW-0808">Transferase</keyword>